<evidence type="ECO:0000256" key="1">
    <source>
        <dbReference type="SAM" id="MobiDB-lite"/>
    </source>
</evidence>
<reference evidence="2" key="2">
    <citation type="submission" date="2020-09" db="EMBL/GenBank/DDBJ databases">
        <authorList>
            <person name="Sun Q."/>
            <person name="Zhou Y."/>
        </authorList>
    </citation>
    <scope>NUCLEOTIDE SEQUENCE</scope>
    <source>
        <strain evidence="2">CGMCC 4.7430</strain>
    </source>
</reference>
<evidence type="ECO:0000313" key="2">
    <source>
        <dbReference type="EMBL" id="GGP04144.1"/>
    </source>
</evidence>
<organism evidence="2 3">
    <name type="scientific">Nonomuraea glycinis</name>
    <dbReference type="NCBI Taxonomy" id="2047744"/>
    <lineage>
        <taxon>Bacteria</taxon>
        <taxon>Bacillati</taxon>
        <taxon>Actinomycetota</taxon>
        <taxon>Actinomycetes</taxon>
        <taxon>Streptosporangiales</taxon>
        <taxon>Streptosporangiaceae</taxon>
        <taxon>Nonomuraea</taxon>
    </lineage>
</organism>
<evidence type="ECO:0000313" key="3">
    <source>
        <dbReference type="Proteomes" id="UP000660745"/>
    </source>
</evidence>
<keyword evidence="3" id="KW-1185">Reference proteome</keyword>
<dbReference type="EMBL" id="BMNK01000002">
    <property type="protein sequence ID" value="GGP04144.1"/>
    <property type="molecule type" value="Genomic_DNA"/>
</dbReference>
<feature type="region of interest" description="Disordered" evidence="1">
    <location>
        <begin position="564"/>
        <end position="602"/>
    </location>
</feature>
<proteinExistence type="predicted"/>
<dbReference type="AlphaFoldDB" id="A0A918E4D4"/>
<name>A0A918E4D4_9ACTN</name>
<feature type="compositionally biased region" description="Basic and acidic residues" evidence="1">
    <location>
        <begin position="593"/>
        <end position="602"/>
    </location>
</feature>
<protein>
    <submittedName>
        <fullName evidence="2">Uncharacterized protein</fullName>
    </submittedName>
</protein>
<sequence>MEVPPRSSLVSLIDQFIQVETGPQVPRDFPRPILVLEGIGGSGRSHILDDTWRRWAKRTPIAKVDPLVGADDGDSMRAVLTAVMLGLTAEVPGYRVAFPRVVLAHIAMSAPITVADPKKSMLAMRERINAYQDRSLVVTLLRRLLAMAAGSLGLDAASLDVTLEQMTGRLDRSGLRSRLLWRDALAWFEHQDQGFRHDPERALVRLSLQADVRDAGVQEDVDRLLVAALLADLRSSFDRAVNHPSRAVVLLDNGDVPSAARFMKTLVKVRDLLARHQVPRDPLTVITTSGGYLLADSAGLSGRAMQWPESALAGLSDADLSEARTWLRVLLDGLTADAVQHLVATDLTPWPSALGTGTITRAVRLLTDGHAEATHLVLARLREDPTLIDELGLVLAERVPDPGQTMESYLIDKITMDLSPRRRLLAPLREALITLAGARDTDEARCLTSLLGNAVHAEPILFCSPSLWPTPLSTEPERWAMAPFVRFLLLRELSARPDNHQASWTKVFERLRDHTEDHDVRGRLHHELALGEHEVVVDELLRLLGEMPGTTWLEHLDRIVATPGLRTTDPSADPRSATAPAADPRSATGPESAHPDRAADPRRAAVAQLVTAVHRLADPLLSDRETRRGLYVIAAEECRRLSDADALPFLERAQHFQKLADSLA</sequence>
<reference evidence="2" key="1">
    <citation type="journal article" date="2014" name="Int. J. Syst. Evol. Microbiol.">
        <title>Complete genome sequence of Corynebacterium casei LMG S-19264T (=DSM 44701T), isolated from a smear-ripened cheese.</title>
        <authorList>
            <consortium name="US DOE Joint Genome Institute (JGI-PGF)"/>
            <person name="Walter F."/>
            <person name="Albersmeier A."/>
            <person name="Kalinowski J."/>
            <person name="Ruckert C."/>
        </authorList>
    </citation>
    <scope>NUCLEOTIDE SEQUENCE</scope>
    <source>
        <strain evidence="2">CGMCC 4.7430</strain>
    </source>
</reference>
<accession>A0A918E4D4</accession>
<gene>
    <name evidence="2" type="ORF">GCM10012278_18330</name>
</gene>
<dbReference type="Proteomes" id="UP000660745">
    <property type="component" value="Unassembled WGS sequence"/>
</dbReference>
<dbReference type="RefSeq" id="WP_189138014.1">
    <property type="nucleotide sequence ID" value="NZ_BMNK01000002.1"/>
</dbReference>
<comment type="caution">
    <text evidence="2">The sequence shown here is derived from an EMBL/GenBank/DDBJ whole genome shotgun (WGS) entry which is preliminary data.</text>
</comment>